<proteinExistence type="predicted"/>
<evidence type="ECO:0000313" key="2">
    <source>
        <dbReference type="EMBL" id="PIO23239.1"/>
    </source>
</evidence>
<keyword evidence="1" id="KW-1133">Transmembrane helix</keyword>
<reference evidence="2" key="1">
    <citation type="submission" date="2017-08" db="EMBL/GenBank/DDBJ databases">
        <title>Assembly of the North American Bullfrog Genome.</title>
        <authorList>
            <person name="Warren R.L."/>
            <person name="Vandervalk B.P."/>
            <person name="Kucuk E."/>
            <person name="Birol I."/>
            <person name="Helbing C."/>
            <person name="Pandoh P."/>
            <person name="Behsaz B."/>
            <person name="Mohamadi H."/>
            <person name="Chu J."/>
            <person name="Jackman S."/>
            <person name="Hammond S.A."/>
            <person name="Veldhoen N."/>
            <person name="Kirk H."/>
            <person name="Zhao Y."/>
            <person name="Coope R."/>
            <person name="Pleasance S."/>
            <person name="Moore R."/>
            <person name="Holt R."/>
        </authorList>
    </citation>
    <scope>NUCLEOTIDE SEQUENCE</scope>
    <source>
        <strain evidence="2">Bruno</strain>
        <tissue evidence="2">Liver</tissue>
    </source>
</reference>
<feature type="transmembrane region" description="Helical" evidence="1">
    <location>
        <begin position="20"/>
        <end position="39"/>
    </location>
</feature>
<accession>A0A2G9R5V0</accession>
<organism evidence="2">
    <name type="scientific">Aquarana catesbeiana</name>
    <name type="common">American bullfrog</name>
    <name type="synonym">Rana catesbeiana</name>
    <dbReference type="NCBI Taxonomy" id="8400"/>
    <lineage>
        <taxon>Eukaryota</taxon>
        <taxon>Metazoa</taxon>
        <taxon>Chordata</taxon>
        <taxon>Craniata</taxon>
        <taxon>Vertebrata</taxon>
        <taxon>Euteleostomi</taxon>
        <taxon>Amphibia</taxon>
        <taxon>Batrachia</taxon>
        <taxon>Anura</taxon>
        <taxon>Neobatrachia</taxon>
        <taxon>Ranoidea</taxon>
        <taxon>Ranidae</taxon>
        <taxon>Aquarana</taxon>
    </lineage>
</organism>
<evidence type="ECO:0000256" key="1">
    <source>
        <dbReference type="SAM" id="Phobius"/>
    </source>
</evidence>
<gene>
    <name evidence="2" type="ORF">AB205_0186090</name>
</gene>
<protein>
    <submittedName>
        <fullName evidence="2">Uncharacterized protein</fullName>
    </submittedName>
</protein>
<keyword evidence="1" id="KW-0812">Transmembrane</keyword>
<sequence length="40" mass="4712">MKVSWHMLLCVHFSFDFLYIVKNILIVVMHLLECLSFIAG</sequence>
<dbReference type="EMBL" id="KV961380">
    <property type="protein sequence ID" value="PIO23239.1"/>
    <property type="molecule type" value="Genomic_DNA"/>
</dbReference>
<name>A0A2G9R5V0_AQUCT</name>
<dbReference type="AlphaFoldDB" id="A0A2G9R5V0"/>
<keyword evidence="1" id="KW-0472">Membrane</keyword>